<dbReference type="Proteomes" id="UP000595318">
    <property type="component" value="Segment"/>
</dbReference>
<gene>
    <name evidence="1" type="ORF">ANTHOS_265</name>
</gene>
<reference evidence="1 2" key="1">
    <citation type="submission" date="2020-11" db="EMBL/GenBank/DDBJ databases">
        <authorList>
            <person name="Agnes T.J."/>
            <person name="Ahmed A."/>
            <person name="Ahmed S."/>
            <person name="Barragan J.M."/>
            <person name="Baumgarten L.N."/>
            <person name="Christian S."/>
            <person name="Coyne C."/>
            <person name="Dadzie B."/>
            <person name="Deng B.C."/>
            <person name="Dickerson K."/>
            <person name="Dozier E."/>
            <person name="Farooq M."/>
            <person name="Hennigan A.J."/>
            <person name="Kang D."/>
            <person name="Khan A."/>
            <person name="Khan Z.K."/>
            <person name="Kjerulf A.B."/>
            <person name="Kolosey V."/>
            <person name="Lee V.H."/>
            <person name="Llontop-Maldonado V."/>
            <person name="Lu N."/>
            <person name="Majekodunmi A."/>
            <person name="Malik H.W."/>
            <person name="Marcellino S.C."/>
            <person name="Michelin M.A."/>
            <person name="Mitchell K."/>
            <person name="Ogunsan O."/>
            <person name="Patel B.R."/>
            <person name="Smith A."/>
            <person name="Sweeney P."/>
            <person name="Vaishnav N."/>
            <person name="Wallace S.A."/>
            <person name="Warfield J.C."/>
            <person name="Worrent L.D."/>
            <person name="Zehra A."/>
            <person name="Avazpour P."/>
            <person name="Kim F.M."/>
            <person name="Mason K."/>
            <person name="Nguyen D.A."/>
            <person name="Pettit S.M."/>
            <person name="Zhou O.J."/>
            <person name="Brissett D.L."/>
            <person name="Gualtieri C."/>
            <person name="Hufford T.M."/>
            <person name="Ko J.M."/>
            <person name="Novak J.K."/>
            <person name="Smith Z.M."/>
            <person name="Erill I."/>
            <person name="Caruso S.M."/>
        </authorList>
    </citation>
    <scope>NUCLEOTIDE SEQUENCE [LARGE SCALE GENOMIC DNA]</scope>
</reference>
<dbReference type="EMBL" id="MW281503">
    <property type="protein sequence ID" value="QPY77501.1"/>
    <property type="molecule type" value="Genomic_DNA"/>
</dbReference>
<name>A0A7U3T8X9_9CAUD</name>
<organism evidence="1 2">
    <name type="scientific">Bacillus phage Anthos</name>
    <dbReference type="NCBI Taxonomy" id="2796502"/>
    <lineage>
        <taxon>Viruses</taxon>
        <taxon>Duplodnaviria</taxon>
        <taxon>Heunggongvirae</taxon>
        <taxon>Uroviricota</taxon>
        <taxon>Caudoviricetes</taxon>
        <taxon>Herelleviridae</taxon>
        <taxon>Bastillevirinae</taxon>
        <taxon>Bequatrovirus</taxon>
        <taxon>Bequatrovirus troll</taxon>
    </lineage>
</organism>
<proteinExistence type="predicted"/>
<evidence type="ECO:0000313" key="2">
    <source>
        <dbReference type="Proteomes" id="UP000595318"/>
    </source>
</evidence>
<sequence>MKKVAENVKINISGEEVAINIFVNKEGNLVLDGIENVTYEFYNDELILMRGEE</sequence>
<evidence type="ECO:0000313" key="1">
    <source>
        <dbReference type="EMBL" id="QPY77501.1"/>
    </source>
</evidence>
<accession>A0A7U3T8X9</accession>
<protein>
    <submittedName>
        <fullName evidence="1">Uncharacterized protein</fullName>
    </submittedName>
</protein>